<evidence type="ECO:0000313" key="3">
    <source>
        <dbReference type="EMBL" id="KAJ7735895.1"/>
    </source>
</evidence>
<reference evidence="3" key="1">
    <citation type="submission" date="2023-03" db="EMBL/GenBank/DDBJ databases">
        <title>Massive genome expansion in bonnet fungi (Mycena s.s.) driven by repeated elements and novel gene families across ecological guilds.</title>
        <authorList>
            <consortium name="Lawrence Berkeley National Laboratory"/>
            <person name="Harder C.B."/>
            <person name="Miyauchi S."/>
            <person name="Viragh M."/>
            <person name="Kuo A."/>
            <person name="Thoen E."/>
            <person name="Andreopoulos B."/>
            <person name="Lu D."/>
            <person name="Skrede I."/>
            <person name="Drula E."/>
            <person name="Henrissat B."/>
            <person name="Morin E."/>
            <person name="Kohler A."/>
            <person name="Barry K."/>
            <person name="LaButti K."/>
            <person name="Morin E."/>
            <person name="Salamov A."/>
            <person name="Lipzen A."/>
            <person name="Mereny Z."/>
            <person name="Hegedus B."/>
            <person name="Baldrian P."/>
            <person name="Stursova M."/>
            <person name="Weitz H."/>
            <person name="Taylor A."/>
            <person name="Grigoriev I.V."/>
            <person name="Nagy L.G."/>
            <person name="Martin F."/>
            <person name="Kauserud H."/>
        </authorList>
    </citation>
    <scope>NUCLEOTIDE SEQUENCE</scope>
    <source>
        <strain evidence="3">CBHHK182m</strain>
    </source>
</reference>
<comment type="caution">
    <text evidence="3">The sequence shown here is derived from an EMBL/GenBank/DDBJ whole genome shotgun (WGS) entry which is preliminary data.</text>
</comment>
<feature type="compositionally biased region" description="Basic and acidic residues" evidence="1">
    <location>
        <begin position="1048"/>
        <end position="1057"/>
    </location>
</feature>
<feature type="domain" description="DUF6589" evidence="2">
    <location>
        <begin position="430"/>
        <end position="920"/>
    </location>
</feature>
<feature type="region of interest" description="Disordered" evidence="1">
    <location>
        <begin position="1010"/>
        <end position="1095"/>
    </location>
</feature>
<gene>
    <name evidence="3" type="ORF">B0H16DRAFT_1764516</name>
</gene>
<evidence type="ECO:0000313" key="4">
    <source>
        <dbReference type="Proteomes" id="UP001215598"/>
    </source>
</evidence>
<feature type="region of interest" description="Disordered" evidence="1">
    <location>
        <begin position="698"/>
        <end position="763"/>
    </location>
</feature>
<feature type="compositionally biased region" description="Acidic residues" evidence="1">
    <location>
        <begin position="1058"/>
        <end position="1081"/>
    </location>
</feature>
<accession>A0AAD7MX30</accession>
<proteinExistence type="predicted"/>
<sequence>MSQNSFRVDLVPPETFYATPRRPPLRQSTSTSVDPNAGFTWVPATNSPTPGPISTPLGRAPFTPRNNSSASTPANANVPSTQPRLKAKRRNVWEKADAILLAIGKDFDSFAHFLEVMFYNRIAGVPDPRTTRHVRAVTAFLGGETNVTMATVINLLYNHPQSRPSRDSPDFSLHFSPPDISSPRDINCARPALSTWALQIVGPELRRQTWELTQNDPTDPTDTTQLRASTNGRAKNIRLATWDAFGRVSIPRIASTYKRRARGLWYVTECCGAPTMNGVTVLRKRRPHNMVQVGAISCLTLSRNRYASGYLALPLAVWQFACRTHVDEKRAFSRFGFTVHDTTARACLDSLTDSSMSELRASVAEGIANGTMYWQLVLDNIQEYCRQRDLRLGREDVLKIGTAATAILLEDCAPGAFNLQDHIDRVMLQERRNLTAQSLRADIDWKYVHELTAIIWVRILVKFIPQLAHLRAEVAALLSSPGMTKRRLPKNRVTKMQPVGTNAEHSTETHGMMRALLDFFAQLGLDEKALENLIFMPRGDGASIAAIWRIKKFLCAHTEHYKAFRNIVPPGPEIFHTRWTKLNSISANSYAPASSGDPSGLSKSATAAGAKRPTNLKKVDFFPTSRSMKLFFEARVLDCWRISFGAEDIIEHFAKPMQSLPDLDILLVTARELVKRYASDQAYSQALDKEWADSAHADMKIPPGTTWVPPVDNSRTRGDDAGDDLEEDEPEVPLLDEAGEEADVHSDSDDGTPKKTKKKRPSVHIEAEDFTGDRVLANEILFLRDMGWWVIASDAVPDGEIGRVWEIMKIWIISFAGSGNHNYTNYLLETYCLHRYEASRDFSDAMFNNWLVNLRGHQYIEIDWVQEDFNKWLESLVEHKGGDFDDHFYRHTLAPNVMHFLRMKEKMETAFELKPRGKTHSAPHLRNEFQQLLRMYKEDQLHLFRPGRTMGHAAVNFYARGYEKLEDTRIAKFIQESTAYSDVMKDVLDGKEHDEWNEDLQLEFDELLKSAEEEDSDSGAESETESMAGDGEGDPGVQGLDDSDEEPDNHGRLHYFDPEDPADSEDENEEDETLSEMEEEGMDKYIPVVEPEAEE</sequence>
<dbReference type="AlphaFoldDB" id="A0AAD7MX30"/>
<protein>
    <recommendedName>
        <fullName evidence="2">DUF6589 domain-containing protein</fullName>
    </recommendedName>
</protein>
<dbReference type="Proteomes" id="UP001215598">
    <property type="component" value="Unassembled WGS sequence"/>
</dbReference>
<feature type="compositionally biased region" description="Acidic residues" evidence="1">
    <location>
        <begin position="1012"/>
        <end position="1024"/>
    </location>
</feature>
<keyword evidence="4" id="KW-1185">Reference proteome</keyword>
<feature type="region of interest" description="Disordered" evidence="1">
    <location>
        <begin position="60"/>
        <end position="85"/>
    </location>
</feature>
<dbReference type="InterPro" id="IPR046496">
    <property type="entry name" value="DUF6589"/>
</dbReference>
<organism evidence="3 4">
    <name type="scientific">Mycena metata</name>
    <dbReference type="NCBI Taxonomy" id="1033252"/>
    <lineage>
        <taxon>Eukaryota</taxon>
        <taxon>Fungi</taxon>
        <taxon>Dikarya</taxon>
        <taxon>Basidiomycota</taxon>
        <taxon>Agaricomycotina</taxon>
        <taxon>Agaricomycetes</taxon>
        <taxon>Agaricomycetidae</taxon>
        <taxon>Agaricales</taxon>
        <taxon>Marasmiineae</taxon>
        <taxon>Mycenaceae</taxon>
        <taxon>Mycena</taxon>
    </lineage>
</organism>
<feature type="compositionally biased region" description="Basic and acidic residues" evidence="1">
    <location>
        <begin position="742"/>
        <end position="753"/>
    </location>
</feature>
<dbReference type="EMBL" id="JARKIB010000124">
    <property type="protein sequence ID" value="KAJ7735895.1"/>
    <property type="molecule type" value="Genomic_DNA"/>
</dbReference>
<evidence type="ECO:0000256" key="1">
    <source>
        <dbReference type="SAM" id="MobiDB-lite"/>
    </source>
</evidence>
<feature type="compositionally biased region" description="Low complexity" evidence="1">
    <location>
        <begin position="64"/>
        <end position="80"/>
    </location>
</feature>
<name>A0AAD7MX30_9AGAR</name>
<feature type="region of interest" description="Disordered" evidence="1">
    <location>
        <begin position="15"/>
        <end position="37"/>
    </location>
</feature>
<feature type="compositionally biased region" description="Acidic residues" evidence="1">
    <location>
        <begin position="721"/>
        <end position="731"/>
    </location>
</feature>
<evidence type="ECO:0000259" key="2">
    <source>
        <dbReference type="Pfam" id="PF20231"/>
    </source>
</evidence>
<dbReference type="Pfam" id="PF20231">
    <property type="entry name" value="DUF6589"/>
    <property type="match status" value="1"/>
</dbReference>